<gene>
    <name evidence="2" type="ORF">GORHZ_191_00330</name>
</gene>
<reference evidence="2 3" key="1">
    <citation type="submission" date="2012-08" db="EMBL/GenBank/DDBJ databases">
        <title>Whole genome shotgun sequence of Gordonia rhizosphera NBRC 16068.</title>
        <authorList>
            <person name="Takarada H."/>
            <person name="Isaki S."/>
            <person name="Hosoyama A."/>
            <person name="Tsuchikane K."/>
            <person name="Katsumata H."/>
            <person name="Baba S."/>
            <person name="Ohji S."/>
            <person name="Yamazaki S."/>
            <person name="Fujita N."/>
        </authorList>
    </citation>
    <scope>NUCLEOTIDE SEQUENCE [LARGE SCALE GENOMIC DNA]</scope>
    <source>
        <strain evidence="2 3">NBRC 16068</strain>
    </source>
</reference>
<feature type="transmembrane region" description="Helical" evidence="1">
    <location>
        <begin position="117"/>
        <end position="140"/>
    </location>
</feature>
<proteinExistence type="predicted"/>
<keyword evidence="3" id="KW-1185">Reference proteome</keyword>
<organism evidence="2 3">
    <name type="scientific">Gordonia rhizosphera NBRC 16068</name>
    <dbReference type="NCBI Taxonomy" id="1108045"/>
    <lineage>
        <taxon>Bacteria</taxon>
        <taxon>Bacillati</taxon>
        <taxon>Actinomycetota</taxon>
        <taxon>Actinomycetes</taxon>
        <taxon>Mycobacteriales</taxon>
        <taxon>Gordoniaceae</taxon>
        <taxon>Gordonia</taxon>
    </lineage>
</organism>
<keyword evidence="1" id="KW-1133">Transmembrane helix</keyword>
<dbReference type="Proteomes" id="UP000008363">
    <property type="component" value="Unassembled WGS sequence"/>
</dbReference>
<dbReference type="AlphaFoldDB" id="K6X1V3"/>
<keyword evidence="1" id="KW-0472">Membrane</keyword>
<dbReference type="RefSeq" id="WP_006337466.1">
    <property type="nucleotide sequence ID" value="NZ_BAHC01000191.1"/>
</dbReference>
<evidence type="ECO:0000256" key="1">
    <source>
        <dbReference type="SAM" id="Phobius"/>
    </source>
</evidence>
<dbReference type="EMBL" id="BAHC01000191">
    <property type="protein sequence ID" value="GAB92774.1"/>
    <property type="molecule type" value="Genomic_DNA"/>
</dbReference>
<accession>K6X1V3</accession>
<dbReference type="STRING" id="1108045.GORHZ_191_00330"/>
<evidence type="ECO:0000313" key="3">
    <source>
        <dbReference type="Proteomes" id="UP000008363"/>
    </source>
</evidence>
<protein>
    <recommendedName>
        <fullName evidence="4">Anti-sigma-M factor RsmA</fullName>
    </recommendedName>
</protein>
<evidence type="ECO:0000313" key="2">
    <source>
        <dbReference type="EMBL" id="GAB92774.1"/>
    </source>
</evidence>
<dbReference type="OrthoDB" id="4566632at2"/>
<name>K6X1V3_9ACTN</name>
<evidence type="ECO:0008006" key="4">
    <source>
        <dbReference type="Google" id="ProtNLM"/>
    </source>
</evidence>
<comment type="caution">
    <text evidence="2">The sequence shown here is derived from an EMBL/GenBank/DDBJ whole genome shotgun (WGS) entry which is preliminary data.</text>
</comment>
<sequence length="252" mass="25766">MTPPGADDDTRSAASRYPMPPFDVDLLADLHAGVLPVDVADHVRARLDEDPDARAVLEALDRTTADLGALDVPLLPVPPAVTSRTRSTLDQISAEVTSTGQGRVTGLMSRSRRRVRWLAAGGVGAAAAIIGVVGVSVALLQPPAEQGPMIAQPATSSPDFVTSADHVKLLSVLGNTEPAPFASEAALRQCTAANGVPAVTVILGSGPIILHGENVVVILLSTGVAGRFDALVVGRDCTTGTPSLIARTVIGG</sequence>
<keyword evidence="1" id="KW-0812">Transmembrane</keyword>
<dbReference type="eggNOG" id="ENOG503381C">
    <property type="taxonomic scope" value="Bacteria"/>
</dbReference>